<evidence type="ECO:0000313" key="1">
    <source>
        <dbReference type="EMBL" id="BBK23755.1"/>
    </source>
</evidence>
<dbReference type="KEGG" id="aarg:Aargi30884_26580"/>
<proteinExistence type="predicted"/>
<dbReference type="Proteomes" id="UP000464754">
    <property type="component" value="Chromosome"/>
</dbReference>
<reference evidence="2" key="1">
    <citation type="submission" date="2019-05" db="EMBL/GenBank/DDBJ databases">
        <title>Complete genome sequencing of Absiella argi strain JCM 30884.</title>
        <authorList>
            <person name="Sakamoto M."/>
            <person name="Murakami T."/>
            <person name="Mori H."/>
        </authorList>
    </citation>
    <scope>NUCLEOTIDE SEQUENCE [LARGE SCALE GENOMIC DNA]</scope>
    <source>
        <strain evidence="2">JCM 30884</strain>
    </source>
</reference>
<organism evidence="1 2">
    <name type="scientific">Amedibacterium intestinale</name>
    <dbReference type="NCBI Taxonomy" id="2583452"/>
    <lineage>
        <taxon>Bacteria</taxon>
        <taxon>Bacillati</taxon>
        <taxon>Bacillota</taxon>
        <taxon>Erysipelotrichia</taxon>
        <taxon>Erysipelotrichales</taxon>
        <taxon>Erysipelotrichaceae</taxon>
        <taxon>Amedibacterium</taxon>
    </lineage>
</organism>
<evidence type="ECO:0000313" key="2">
    <source>
        <dbReference type="Proteomes" id="UP000464754"/>
    </source>
</evidence>
<dbReference type="AlphaFoldDB" id="A0A6N4TMY2"/>
<sequence length="48" mass="5899">MSKFENKLETIITVLNYRVMTFYICDIFSKMRKSVYECLFEWYNIADT</sequence>
<name>A0A6N4TMY2_9FIRM</name>
<gene>
    <name evidence="1" type="ORF">Aargi30884_26580</name>
</gene>
<protein>
    <submittedName>
        <fullName evidence="1">Uncharacterized protein</fullName>
    </submittedName>
</protein>
<accession>A0A6N4TMY2</accession>
<keyword evidence="2" id="KW-1185">Reference proteome</keyword>
<dbReference type="EMBL" id="AP019695">
    <property type="protein sequence ID" value="BBK23755.1"/>
    <property type="molecule type" value="Genomic_DNA"/>
</dbReference>